<name>A0ABY5AQC0_9CYAN</name>
<evidence type="ECO:0000259" key="1">
    <source>
        <dbReference type="Pfam" id="PF05685"/>
    </source>
</evidence>
<dbReference type="PANTHER" id="PTHR34107:SF5">
    <property type="entry name" value="SLL1355 PROTEIN"/>
    <property type="match status" value="1"/>
</dbReference>
<organism evidence="2 3">
    <name type="scientific">Phormidium yuhuli AB48</name>
    <dbReference type="NCBI Taxonomy" id="2940671"/>
    <lineage>
        <taxon>Bacteria</taxon>
        <taxon>Bacillati</taxon>
        <taxon>Cyanobacteriota</taxon>
        <taxon>Cyanophyceae</taxon>
        <taxon>Oscillatoriophycideae</taxon>
        <taxon>Oscillatoriales</taxon>
        <taxon>Oscillatoriaceae</taxon>
        <taxon>Phormidium</taxon>
        <taxon>Phormidium yuhuli</taxon>
    </lineage>
</organism>
<keyword evidence="2" id="KW-0255">Endonuclease</keyword>
<dbReference type="EMBL" id="CP098611">
    <property type="protein sequence ID" value="USR91042.1"/>
    <property type="molecule type" value="Genomic_DNA"/>
</dbReference>
<dbReference type="InterPro" id="IPR008538">
    <property type="entry name" value="Uma2"/>
</dbReference>
<dbReference type="Pfam" id="PF05685">
    <property type="entry name" value="Uma2"/>
    <property type="match status" value="1"/>
</dbReference>
<keyword evidence="2" id="KW-0378">Hydrolase</keyword>
<gene>
    <name evidence="2" type="ORF">NEA10_19810</name>
</gene>
<dbReference type="SUPFAM" id="SSF52980">
    <property type="entry name" value="Restriction endonuclease-like"/>
    <property type="match status" value="1"/>
</dbReference>
<dbReference type="GO" id="GO:0004519">
    <property type="term" value="F:endonuclease activity"/>
    <property type="evidence" value="ECO:0007669"/>
    <property type="project" value="UniProtKB-KW"/>
</dbReference>
<dbReference type="Proteomes" id="UP001056708">
    <property type="component" value="Chromosome"/>
</dbReference>
<proteinExistence type="predicted"/>
<feature type="domain" description="Putative restriction endonuclease" evidence="1">
    <location>
        <begin position="4"/>
        <end position="87"/>
    </location>
</feature>
<dbReference type="InterPro" id="IPR012296">
    <property type="entry name" value="Nuclease_put_TT1808"/>
</dbReference>
<dbReference type="Gene3D" id="3.90.1570.10">
    <property type="entry name" value="tt1808, chain A"/>
    <property type="match status" value="1"/>
</dbReference>
<accession>A0ABY5AQC0</accession>
<keyword evidence="3" id="KW-1185">Reference proteome</keyword>
<dbReference type="CDD" id="cd06260">
    <property type="entry name" value="DUF820-like"/>
    <property type="match status" value="1"/>
</dbReference>
<evidence type="ECO:0000313" key="2">
    <source>
        <dbReference type="EMBL" id="USR91042.1"/>
    </source>
</evidence>
<keyword evidence="2" id="KW-0540">Nuclease</keyword>
<dbReference type="PANTHER" id="PTHR34107">
    <property type="entry name" value="SLL0198 PROTEIN-RELATED"/>
    <property type="match status" value="1"/>
</dbReference>
<reference evidence="2" key="1">
    <citation type="submission" date="2022-06" db="EMBL/GenBank/DDBJ databases">
        <title>Genome sequence of Phormidium yuhuli AB48 isolated from an industrial photobioreactor environment.</title>
        <authorList>
            <person name="Qiu Y."/>
            <person name="Noonan A.J.C."/>
            <person name="Dofher K."/>
            <person name="Koch M."/>
            <person name="Kieft B."/>
            <person name="Lin X."/>
            <person name="Ziels R.M."/>
            <person name="Hallam S.J."/>
        </authorList>
    </citation>
    <scope>NUCLEOTIDE SEQUENCE</scope>
    <source>
        <strain evidence="2">AB48</strain>
    </source>
</reference>
<evidence type="ECO:0000313" key="3">
    <source>
        <dbReference type="Proteomes" id="UP001056708"/>
    </source>
</evidence>
<dbReference type="InterPro" id="IPR011335">
    <property type="entry name" value="Restrct_endonuc-II-like"/>
</dbReference>
<sequence length="94" mass="10579">MPKARHSRLQTKLLQGINALAKDAQLTYAFFELRCTFGDRSLVPDIAVFSWERIVFDASGEPVDDVQQAPDWVIEILSPQQSPNRVAGKLLHCL</sequence>
<protein>
    <submittedName>
        <fullName evidence="2">Uma2 family endonuclease</fullName>
    </submittedName>
</protein>